<protein>
    <recommendedName>
        <fullName evidence="3">C-terminal of Roc (COR) domain-containing protein</fullName>
    </recommendedName>
</protein>
<gene>
    <name evidence="1" type="primary">109589373</name>
</gene>
<dbReference type="Proteomes" id="UP000007879">
    <property type="component" value="Unassembled WGS sequence"/>
</dbReference>
<dbReference type="InParanoid" id="A0A1X7T7J5"/>
<sequence length="474" mass="54213">MEPSVQPINVNEDGHITDDSSFHLYSKLLEMVYNKSYKIVPVSWVFLRSLFYRSDEKFISKSNLLEKAKQCNMDDESLDNFCKFYTSFGNIFDLTLIDPKYKYVIVKPIGFLKSLNTLLSPTDKLHQEHPLLKYGIVSESALQNLFCERWDAFIEALILLNLATKIENDSIEDLDSSNNDSNYFVPLCHRSADDRQPLYVDPSSVYLVTTLDTPHVQKQALFVQQLLHSIPGSKLVKHTDKITVAVKVAAQDQSCADNTITMISSNPFTQFKISDASNNEACFKIVEAIHHIIHEKNREGEVKYMYIIPCATETGNQIPIKSLMSKATCHVLSGDMHCERRHEAGKINPSWHEALKMKQFSIPKECSTEKAIKSSELVFIAEQLSGKNCDKEKVAEVFEFHHNPDDPVLQPQFPKDVLFTDILITWFKSYRSEAELRYNLARKIIQLHEHHPNIGIAFFQDLAAEIYGAMPKQL</sequence>
<proteinExistence type="predicted"/>
<dbReference type="EnsemblMetazoa" id="Aqu2.1.10483_001">
    <property type="protein sequence ID" value="Aqu2.1.10483_001"/>
    <property type="gene ID" value="Aqu2.1.10483"/>
</dbReference>
<evidence type="ECO:0000313" key="2">
    <source>
        <dbReference type="Proteomes" id="UP000007879"/>
    </source>
</evidence>
<reference evidence="2" key="1">
    <citation type="journal article" date="2010" name="Nature">
        <title>The Amphimedon queenslandica genome and the evolution of animal complexity.</title>
        <authorList>
            <person name="Srivastava M."/>
            <person name="Simakov O."/>
            <person name="Chapman J."/>
            <person name="Fahey B."/>
            <person name="Gauthier M.E."/>
            <person name="Mitros T."/>
            <person name="Richards G.S."/>
            <person name="Conaco C."/>
            <person name="Dacre M."/>
            <person name="Hellsten U."/>
            <person name="Larroux C."/>
            <person name="Putnam N.H."/>
            <person name="Stanke M."/>
            <person name="Adamska M."/>
            <person name="Darling A."/>
            <person name="Degnan S.M."/>
            <person name="Oakley T.H."/>
            <person name="Plachetzki D.C."/>
            <person name="Zhai Y."/>
            <person name="Adamski M."/>
            <person name="Calcino A."/>
            <person name="Cummins S.F."/>
            <person name="Goodstein D.M."/>
            <person name="Harris C."/>
            <person name="Jackson D.J."/>
            <person name="Leys S.P."/>
            <person name="Shu S."/>
            <person name="Woodcroft B.J."/>
            <person name="Vervoort M."/>
            <person name="Kosik K.S."/>
            <person name="Manning G."/>
            <person name="Degnan B.M."/>
            <person name="Rokhsar D.S."/>
        </authorList>
    </citation>
    <scope>NUCLEOTIDE SEQUENCE [LARGE SCALE GENOMIC DNA]</scope>
</reference>
<dbReference type="EnsemblMetazoa" id="XM_020005465.1">
    <property type="protein sequence ID" value="XP_019861024.1"/>
    <property type="gene ID" value="LOC109589373"/>
</dbReference>
<dbReference type="KEGG" id="aqu:109589373"/>
<reference evidence="1" key="2">
    <citation type="submission" date="2017-05" db="UniProtKB">
        <authorList>
            <consortium name="EnsemblMetazoa"/>
        </authorList>
    </citation>
    <scope>IDENTIFICATION</scope>
</reference>
<dbReference type="AlphaFoldDB" id="A0A1X7T7J5"/>
<organism evidence="1">
    <name type="scientific">Amphimedon queenslandica</name>
    <name type="common">Sponge</name>
    <dbReference type="NCBI Taxonomy" id="400682"/>
    <lineage>
        <taxon>Eukaryota</taxon>
        <taxon>Metazoa</taxon>
        <taxon>Porifera</taxon>
        <taxon>Demospongiae</taxon>
        <taxon>Heteroscleromorpha</taxon>
        <taxon>Haplosclerida</taxon>
        <taxon>Niphatidae</taxon>
        <taxon>Amphimedon</taxon>
    </lineage>
</organism>
<name>A0A1X7T7J5_AMPQE</name>
<accession>A0A1X7T7J5</accession>
<keyword evidence="2" id="KW-1185">Reference proteome</keyword>
<evidence type="ECO:0000313" key="1">
    <source>
        <dbReference type="EnsemblMetazoa" id="Aqu2.1.10483_001"/>
    </source>
</evidence>
<evidence type="ECO:0008006" key="3">
    <source>
        <dbReference type="Google" id="ProtNLM"/>
    </source>
</evidence>